<organism evidence="5">
    <name type="scientific">Candidatus Enterococcus clewellii</name>
    <dbReference type="NCBI Taxonomy" id="1834193"/>
    <lineage>
        <taxon>Bacteria</taxon>
        <taxon>Bacillati</taxon>
        <taxon>Bacillota</taxon>
        <taxon>Bacilli</taxon>
        <taxon>Lactobacillales</taxon>
        <taxon>Enterococcaceae</taxon>
        <taxon>Enterococcus</taxon>
    </lineage>
</organism>
<dbReference type="Pfam" id="PF02311">
    <property type="entry name" value="AraC_binding"/>
    <property type="match status" value="1"/>
</dbReference>
<dbReference type="GO" id="GO:0043565">
    <property type="term" value="F:sequence-specific DNA binding"/>
    <property type="evidence" value="ECO:0007669"/>
    <property type="project" value="InterPro"/>
</dbReference>
<dbReference type="CDD" id="cd06986">
    <property type="entry name" value="cupin_MmsR-like_N"/>
    <property type="match status" value="1"/>
</dbReference>
<dbReference type="PROSITE" id="PS01124">
    <property type="entry name" value="HTH_ARAC_FAMILY_2"/>
    <property type="match status" value="1"/>
</dbReference>
<reference evidence="5" key="1">
    <citation type="submission" date="2017-05" db="EMBL/GenBank/DDBJ databases">
        <title>The Genome Sequence of Enterococcus sp. 9E7_DIV0242.</title>
        <authorList>
            <consortium name="The Broad Institute Genomics Platform"/>
            <consortium name="The Broad Institute Genomic Center for Infectious Diseases"/>
            <person name="Earl A."/>
            <person name="Manson A."/>
            <person name="Schwartman J."/>
            <person name="Gilmore M."/>
            <person name="Abouelleil A."/>
            <person name="Cao P."/>
            <person name="Chapman S."/>
            <person name="Cusick C."/>
            <person name="Shea T."/>
            <person name="Young S."/>
            <person name="Neafsey D."/>
            <person name="Nusbaum C."/>
            <person name="Birren B."/>
        </authorList>
    </citation>
    <scope>NUCLEOTIDE SEQUENCE [LARGE SCALE GENOMIC DNA]</scope>
    <source>
        <strain evidence="5">9E7_DIV0242</strain>
    </source>
</reference>
<dbReference type="InterPro" id="IPR003313">
    <property type="entry name" value="AraC-bd"/>
</dbReference>
<dbReference type="InterPro" id="IPR009057">
    <property type="entry name" value="Homeodomain-like_sf"/>
</dbReference>
<evidence type="ECO:0000256" key="2">
    <source>
        <dbReference type="ARBA" id="ARBA00023125"/>
    </source>
</evidence>
<proteinExistence type="predicted"/>
<dbReference type="SMART" id="SM00342">
    <property type="entry name" value="HTH_ARAC"/>
    <property type="match status" value="1"/>
</dbReference>
<keyword evidence="1" id="KW-0805">Transcription regulation</keyword>
<evidence type="ECO:0000259" key="4">
    <source>
        <dbReference type="PROSITE" id="PS01124"/>
    </source>
</evidence>
<dbReference type="OrthoDB" id="9813413at2"/>
<evidence type="ECO:0000313" key="5">
    <source>
        <dbReference type="EMBL" id="OTP13381.1"/>
    </source>
</evidence>
<evidence type="ECO:0000313" key="7">
    <source>
        <dbReference type="Proteomes" id="UP000195141"/>
    </source>
</evidence>
<dbReference type="Gene3D" id="1.10.10.60">
    <property type="entry name" value="Homeodomain-like"/>
    <property type="match status" value="2"/>
</dbReference>
<dbReference type="Gene3D" id="2.60.120.280">
    <property type="entry name" value="Regulatory protein AraC"/>
    <property type="match status" value="1"/>
</dbReference>
<dbReference type="SUPFAM" id="SSF51215">
    <property type="entry name" value="Regulatory protein AraC"/>
    <property type="match status" value="1"/>
</dbReference>
<dbReference type="RefSeq" id="WP_086349888.1">
    <property type="nucleotide sequence ID" value="NZ_CP147247.1"/>
</dbReference>
<dbReference type="PANTHER" id="PTHR43280">
    <property type="entry name" value="ARAC-FAMILY TRANSCRIPTIONAL REGULATOR"/>
    <property type="match status" value="1"/>
</dbReference>
<feature type="domain" description="HTH araC/xylS-type" evidence="4">
    <location>
        <begin position="191"/>
        <end position="289"/>
    </location>
</feature>
<dbReference type="InterPro" id="IPR037923">
    <property type="entry name" value="HTH-like"/>
</dbReference>
<gene>
    <name evidence="6" type="ORF">A5888_001956</name>
    <name evidence="5" type="ORF">A5888_002859</name>
</gene>
<dbReference type="Pfam" id="PF12833">
    <property type="entry name" value="HTH_18"/>
    <property type="match status" value="1"/>
</dbReference>
<keyword evidence="2" id="KW-0238">DNA-binding</keyword>
<dbReference type="Proteomes" id="UP000195141">
    <property type="component" value="Chromosome"/>
</dbReference>
<accession>A0A242K3A1</accession>
<dbReference type="PRINTS" id="PR00032">
    <property type="entry name" value="HTHARAC"/>
</dbReference>
<dbReference type="InterPro" id="IPR020449">
    <property type="entry name" value="Tscrpt_reg_AraC-type_HTH"/>
</dbReference>
<reference evidence="6" key="2">
    <citation type="submission" date="2017-05" db="EMBL/GenBank/DDBJ databases">
        <authorList>
            <consortium name="The Broad Institute Genomics Platform"/>
            <consortium name="The Broad Institute Genomic Center for Infectious Diseases"/>
            <person name="Earl A."/>
            <person name="Manson A."/>
            <person name="Schwartman J."/>
            <person name="Gilmore M."/>
            <person name="Abouelleil A."/>
            <person name="Cao P."/>
            <person name="Chapman S."/>
            <person name="Cusick C."/>
            <person name="Shea T."/>
            <person name="Young S."/>
            <person name="Neafsey D."/>
            <person name="Nusbaum C."/>
            <person name="Birren B."/>
        </authorList>
    </citation>
    <scope>NUCLEOTIDE SEQUENCE</scope>
    <source>
        <strain evidence="6">9E7_DIV0242</strain>
    </source>
</reference>
<dbReference type="EMBL" id="NGMM01000005">
    <property type="protein sequence ID" value="OTP13381.1"/>
    <property type="molecule type" value="Genomic_DNA"/>
</dbReference>
<dbReference type="AlphaFoldDB" id="A0A242K3A1"/>
<evidence type="ECO:0000313" key="6">
    <source>
        <dbReference type="EMBL" id="WYJ90228.1"/>
    </source>
</evidence>
<dbReference type="EMBL" id="CP147247">
    <property type="protein sequence ID" value="WYJ90228.1"/>
    <property type="molecule type" value="Genomic_DNA"/>
</dbReference>
<name>A0A242K3A1_9ENTE</name>
<protein>
    <recommendedName>
        <fullName evidence="4">HTH araC/xylS-type domain-containing protein</fullName>
    </recommendedName>
</protein>
<keyword evidence="7" id="KW-1185">Reference proteome</keyword>
<dbReference type="PANTHER" id="PTHR43280:SF30">
    <property type="entry name" value="MMSAB OPERON REGULATORY PROTEIN"/>
    <property type="match status" value="1"/>
</dbReference>
<keyword evidence="3" id="KW-0804">Transcription</keyword>
<dbReference type="InterPro" id="IPR018060">
    <property type="entry name" value="HTH_AraC"/>
</dbReference>
<sequence length="309" mass="36524">MNFIKKKDGFKDERHIIIPYDSSSQLTTHPLISNTFLLELGYYPNAKYHYRERSNGVDEYILIYCIDGKGHVELTTGQAVTLQRGDIFCIPRRTGHYYYSDEQDPWSILWMHFSTDFADIFHLNDKKMVEVRSKEKNSLLQKHFIDLFDLGETVSSFETVICMSQLLKLILSEIYFLKDHLTADQQNIYLTKSIRYMHEHIEQEITLNDLVAHLKISASYLSSLFKRYTGKSPIDYLIEMRIEQACKYLKLSKLKIYEISKKVGYQDPYYFSRIFKKLMHMSPKEYRAKNQLTQDFHDSAAPDLPRTEN</sequence>
<dbReference type="GO" id="GO:0003700">
    <property type="term" value="F:DNA-binding transcription factor activity"/>
    <property type="evidence" value="ECO:0007669"/>
    <property type="project" value="InterPro"/>
</dbReference>
<evidence type="ECO:0000256" key="3">
    <source>
        <dbReference type="ARBA" id="ARBA00023163"/>
    </source>
</evidence>
<dbReference type="SUPFAM" id="SSF46689">
    <property type="entry name" value="Homeodomain-like"/>
    <property type="match status" value="2"/>
</dbReference>
<reference evidence="6" key="3">
    <citation type="submission" date="2024-03" db="EMBL/GenBank/DDBJ databases">
        <title>The Genome Sequence of Enterococcus sp. DIV0242b.</title>
        <authorList>
            <consortium name="The Broad Institute Genomics Platform"/>
            <consortium name="The Broad Institute Microbial Omics Core"/>
            <consortium name="The Broad Institute Genomic Center for Infectious Diseases"/>
            <person name="Earl A."/>
            <person name="Manson A."/>
            <person name="Gilmore M."/>
            <person name="Schwartman J."/>
            <person name="Shea T."/>
            <person name="Abouelleil A."/>
            <person name="Cao P."/>
            <person name="Chapman S."/>
            <person name="Cusick C."/>
            <person name="Young S."/>
            <person name="Neafsey D."/>
            <person name="Nusbaum C."/>
            <person name="Birren B."/>
        </authorList>
    </citation>
    <scope>NUCLEOTIDE SEQUENCE</scope>
    <source>
        <strain evidence="6">9E7_DIV0242</strain>
    </source>
</reference>
<evidence type="ECO:0000256" key="1">
    <source>
        <dbReference type="ARBA" id="ARBA00023015"/>
    </source>
</evidence>